<accession>A0A7W7BQX1</accession>
<protein>
    <submittedName>
        <fullName evidence="1">Uncharacterized protein</fullName>
    </submittedName>
</protein>
<evidence type="ECO:0000313" key="1">
    <source>
        <dbReference type="EMBL" id="MBB4666211.1"/>
    </source>
</evidence>
<name>A0A7W7BQX1_9MICO</name>
<dbReference type="AlphaFoldDB" id="A0A7W7BQX1"/>
<dbReference type="Proteomes" id="UP000573729">
    <property type="component" value="Unassembled WGS sequence"/>
</dbReference>
<organism evidence="1 2">
    <name type="scientific">Microbacterium marinum</name>
    <dbReference type="NCBI Taxonomy" id="421115"/>
    <lineage>
        <taxon>Bacteria</taxon>
        <taxon>Bacillati</taxon>
        <taxon>Actinomycetota</taxon>
        <taxon>Actinomycetes</taxon>
        <taxon>Micrococcales</taxon>
        <taxon>Microbacteriaceae</taxon>
        <taxon>Microbacterium</taxon>
    </lineage>
</organism>
<gene>
    <name evidence="1" type="ORF">BKA24_000920</name>
</gene>
<proteinExistence type="predicted"/>
<reference evidence="1 2" key="1">
    <citation type="submission" date="2020-08" db="EMBL/GenBank/DDBJ databases">
        <title>Sequencing the genomes of 1000 actinobacteria strains.</title>
        <authorList>
            <person name="Klenk H.-P."/>
        </authorList>
    </citation>
    <scope>NUCLEOTIDE SEQUENCE [LARGE SCALE GENOMIC DNA]</scope>
    <source>
        <strain evidence="1 2">DSM 24947</strain>
    </source>
</reference>
<keyword evidence="2" id="KW-1185">Reference proteome</keyword>
<dbReference type="EMBL" id="JACHMD010000001">
    <property type="protein sequence ID" value="MBB4666211.1"/>
    <property type="molecule type" value="Genomic_DNA"/>
</dbReference>
<comment type="caution">
    <text evidence="1">The sequence shown here is derived from an EMBL/GenBank/DDBJ whole genome shotgun (WGS) entry which is preliminary data.</text>
</comment>
<sequence>MTLYVSPGTWPTGTDLAYEWYREDQLVETSSNHFYSPDRETDEGSRFRVVVVGTSVDGAVERRESALSLRVAWHFAPAIKGALRVGATVHVDTSTWTAALQTMVEWRLDGVAIPDEHDPTLVIPAAAEGKVLSAKVTATAPEYPRVVEHSTYSRKTVLRVGTPTISGEAVVGATLTGSPGEWTDGARISASWVVGAKTVSLTDTVLITPEMRGQDIRYVVSGSSGASGSHVTSTSAGVVLSPGSPTVVGAPAVGSTLTLDPGDWVTGTSLSYQWLADGAAIAGARGASFTPTAAQADCRLAVRVVGTMTGRTDQTATSPMTPRVMRVGTVSISGPHSYGSLLTAKPGSWSAGTTFSYQWYVGDEQVAGEDGRTFWTGESWIRDKAVRVEVTGSRAGYGSATVSATTKRIAFIPETELFGDPTVGGILGADSSGWRKGTTLSYRWLRDGVVIRGAVRDFYTVRAGDFGRHITARVTATVPGFGTITKTSLSLGKMGRSTTPSVKGALTPGGVVRAEFARWMPDTQYTYQWYRNGGLEPIRGARQKTLRISKSLVGERLSVRVTGRTDGFATASSFSRASARVLASAAPALSGTPVAGRKIVAKATGWTPGARLAYQWHANGKVIPGAKKSTLIIPSSAIGARITVTVTGTKPGYATVVRTSRASSKVTRS</sequence>
<evidence type="ECO:0000313" key="2">
    <source>
        <dbReference type="Proteomes" id="UP000573729"/>
    </source>
</evidence>
<dbReference type="Gene3D" id="2.60.40.2700">
    <property type="match status" value="5"/>
</dbReference>